<comment type="caution">
    <text evidence="7">The sequence shown here is derived from an EMBL/GenBank/DDBJ whole genome shotgun (WGS) entry which is preliminary data.</text>
</comment>
<dbReference type="AlphaFoldDB" id="A0A9P6I7M3"/>
<dbReference type="Pfam" id="PF00026">
    <property type="entry name" value="Asp"/>
    <property type="match status" value="1"/>
</dbReference>
<keyword evidence="8" id="KW-1185">Reference proteome</keyword>
<protein>
    <submittedName>
        <fullName evidence="7">Aspartic proteinase</fullName>
    </submittedName>
</protein>
<sequence length="609" mass="65102">MRTSALCAVAVCAAAASAQVRLPFTRQPYPKVDGGSVSSRAVDERRSTVDVFTADTVYLVNVTVGTPPQGLSLMLSVQAGETWVPNDSHCSSDGYSVRYGWCKYGSFKANESSSYVNPGTEDFMTSYTEGYAYGEVMSETLGIGDSKLEKVNMGFVNSADIYIGVLGLGFNTSAYIASYSSNSSLSTGLPTVPDRLLTDGQIKSTAYSLWLDDDTAESGNLLLGAIDKSKFEEGSLIRFPIDTSFSSQKIFDTTIYSANGSKSSSDPLEPLGDLGSFYMNKPNVRLIPHNVVSWFPDDLARDIYKVAGAVWYESRKSYVVPCSTNTSTAQLTIQLHGVDGPILQVPISNLILPPSVWSSGKWSWDTESATTYCLFGIQSYNSTTSGSSSSSSDVYSLGGLMLKRAYVVFDLANEEIAIGKTKFGGTAAEDIIVFPSYGAEIPESTSVSVRSSRCSEYSTSSDCSSDSGGDYYGGYYGSSGLSRGAKIGIGVGVGAFVLTVLGLTVWAVMRCRRIRRAEAEVAEKQGSMEDGKATEKHGDTNFGKDGSLPLKSPVSVSCDSAAAEPVTTSGEPTQEGRDMGTRSSARSPGGLYRFQILFSRKFWGIKATV</sequence>
<evidence type="ECO:0000313" key="7">
    <source>
        <dbReference type="EMBL" id="KAF9878397.1"/>
    </source>
</evidence>
<dbReference type="GO" id="GO:0004190">
    <property type="term" value="F:aspartic-type endopeptidase activity"/>
    <property type="evidence" value="ECO:0007669"/>
    <property type="project" value="InterPro"/>
</dbReference>
<keyword evidence="2" id="KW-1015">Disulfide bond</keyword>
<evidence type="ECO:0000256" key="5">
    <source>
        <dbReference type="SAM" id="SignalP"/>
    </source>
</evidence>
<dbReference type="InterPro" id="IPR033121">
    <property type="entry name" value="PEPTIDASE_A1"/>
</dbReference>
<name>A0A9P6I7M3_9PEZI</name>
<gene>
    <name evidence="7" type="ORF">CkaCkLH20_03889</name>
</gene>
<dbReference type="SUPFAM" id="SSF50630">
    <property type="entry name" value="Acid proteases"/>
    <property type="match status" value="1"/>
</dbReference>
<dbReference type="PANTHER" id="PTHR47966:SF73">
    <property type="entry name" value="PEPTIDASE A1 DOMAIN-CONTAINING PROTEIN"/>
    <property type="match status" value="1"/>
</dbReference>
<proteinExistence type="inferred from homology"/>
<feature type="region of interest" description="Disordered" evidence="3">
    <location>
        <begin position="561"/>
        <end position="586"/>
    </location>
</feature>
<keyword evidence="5" id="KW-0732">Signal</keyword>
<dbReference type="EMBL" id="JAATWM020000010">
    <property type="protein sequence ID" value="KAF9878397.1"/>
    <property type="molecule type" value="Genomic_DNA"/>
</dbReference>
<dbReference type="PRINTS" id="PR00792">
    <property type="entry name" value="PEPSIN"/>
</dbReference>
<feature type="signal peptide" evidence="5">
    <location>
        <begin position="1"/>
        <end position="18"/>
    </location>
</feature>
<dbReference type="PROSITE" id="PS51767">
    <property type="entry name" value="PEPTIDASE_A1"/>
    <property type="match status" value="1"/>
</dbReference>
<evidence type="ECO:0000256" key="1">
    <source>
        <dbReference type="ARBA" id="ARBA00007447"/>
    </source>
</evidence>
<evidence type="ECO:0000256" key="4">
    <source>
        <dbReference type="SAM" id="Phobius"/>
    </source>
</evidence>
<feature type="disulfide bond" evidence="2">
    <location>
        <begin position="322"/>
        <end position="373"/>
    </location>
</feature>
<accession>A0A9P6I7M3</accession>
<keyword evidence="4" id="KW-0472">Membrane</keyword>
<dbReference type="InterPro" id="IPR021109">
    <property type="entry name" value="Peptidase_aspartic_dom_sf"/>
</dbReference>
<reference evidence="7" key="1">
    <citation type="submission" date="2020-03" db="EMBL/GenBank/DDBJ databases">
        <authorList>
            <person name="He L."/>
        </authorList>
    </citation>
    <scope>NUCLEOTIDE SEQUENCE</scope>
    <source>
        <strain evidence="7">CkLH20</strain>
    </source>
</reference>
<feature type="transmembrane region" description="Helical" evidence="4">
    <location>
        <begin position="487"/>
        <end position="508"/>
    </location>
</feature>
<reference evidence="7" key="2">
    <citation type="submission" date="2020-11" db="EMBL/GenBank/DDBJ databases">
        <title>Whole genome sequencing of Colletotrichum sp.</title>
        <authorList>
            <person name="Li H."/>
        </authorList>
    </citation>
    <scope>NUCLEOTIDE SEQUENCE</scope>
    <source>
        <strain evidence="7">CkLH20</strain>
    </source>
</reference>
<feature type="chain" id="PRO_5040167229" evidence="5">
    <location>
        <begin position="19"/>
        <end position="609"/>
    </location>
</feature>
<dbReference type="OrthoDB" id="771136at2759"/>
<evidence type="ECO:0000313" key="8">
    <source>
        <dbReference type="Proteomes" id="UP000781932"/>
    </source>
</evidence>
<evidence type="ECO:0000256" key="3">
    <source>
        <dbReference type="SAM" id="MobiDB-lite"/>
    </source>
</evidence>
<dbReference type="Gene3D" id="2.40.70.10">
    <property type="entry name" value="Acid Proteases"/>
    <property type="match status" value="2"/>
</dbReference>
<feature type="region of interest" description="Disordered" evidence="3">
    <location>
        <begin position="520"/>
        <end position="549"/>
    </location>
</feature>
<dbReference type="GO" id="GO:0006508">
    <property type="term" value="P:proteolysis"/>
    <property type="evidence" value="ECO:0007669"/>
    <property type="project" value="InterPro"/>
</dbReference>
<dbReference type="PANTHER" id="PTHR47966">
    <property type="entry name" value="BETA-SITE APP-CLEAVING ENZYME, ISOFORM A-RELATED"/>
    <property type="match status" value="1"/>
</dbReference>
<dbReference type="Proteomes" id="UP000781932">
    <property type="component" value="Unassembled WGS sequence"/>
</dbReference>
<keyword evidence="4" id="KW-0812">Transmembrane</keyword>
<feature type="domain" description="Peptidase A1" evidence="6">
    <location>
        <begin position="58"/>
        <end position="419"/>
    </location>
</feature>
<dbReference type="GeneID" id="62159682"/>
<comment type="similarity">
    <text evidence="1">Belongs to the peptidase A1 family.</text>
</comment>
<feature type="compositionally biased region" description="Basic and acidic residues" evidence="3">
    <location>
        <begin position="520"/>
        <end position="539"/>
    </location>
</feature>
<dbReference type="RefSeq" id="XP_038747858.1">
    <property type="nucleotide sequence ID" value="XM_038886608.1"/>
</dbReference>
<keyword evidence="4" id="KW-1133">Transmembrane helix</keyword>
<evidence type="ECO:0000259" key="6">
    <source>
        <dbReference type="PROSITE" id="PS51767"/>
    </source>
</evidence>
<organism evidence="7 8">
    <name type="scientific">Colletotrichum karsti</name>
    <dbReference type="NCBI Taxonomy" id="1095194"/>
    <lineage>
        <taxon>Eukaryota</taxon>
        <taxon>Fungi</taxon>
        <taxon>Dikarya</taxon>
        <taxon>Ascomycota</taxon>
        <taxon>Pezizomycotina</taxon>
        <taxon>Sordariomycetes</taxon>
        <taxon>Hypocreomycetidae</taxon>
        <taxon>Glomerellales</taxon>
        <taxon>Glomerellaceae</taxon>
        <taxon>Colletotrichum</taxon>
        <taxon>Colletotrichum boninense species complex</taxon>
    </lineage>
</organism>
<evidence type="ECO:0000256" key="2">
    <source>
        <dbReference type="PIRSR" id="PIRSR601461-2"/>
    </source>
</evidence>
<dbReference type="InterPro" id="IPR001461">
    <property type="entry name" value="Aspartic_peptidase_A1"/>
</dbReference>